<dbReference type="InterPro" id="IPR029052">
    <property type="entry name" value="Metallo-depent_PP-like"/>
</dbReference>
<feature type="compositionally biased region" description="Low complexity" evidence="1">
    <location>
        <begin position="287"/>
        <end position="298"/>
    </location>
</feature>
<dbReference type="Pfam" id="PF00149">
    <property type="entry name" value="Metallophos"/>
    <property type="match status" value="1"/>
</dbReference>
<evidence type="ECO:0000313" key="3">
    <source>
        <dbReference type="EMBL" id="KGO50906.1"/>
    </source>
</evidence>
<dbReference type="SUPFAM" id="SSF56300">
    <property type="entry name" value="Metallo-dependent phosphatases"/>
    <property type="match status" value="1"/>
</dbReference>
<dbReference type="InterPro" id="IPR051693">
    <property type="entry name" value="UPF0046_metallophosphoest"/>
</dbReference>
<dbReference type="PANTHER" id="PTHR12905">
    <property type="entry name" value="METALLOPHOSPHOESTERASE"/>
    <property type="match status" value="1"/>
</dbReference>
<dbReference type="GO" id="GO:0016787">
    <property type="term" value="F:hydrolase activity"/>
    <property type="evidence" value="ECO:0007669"/>
    <property type="project" value="InterPro"/>
</dbReference>
<dbReference type="HOGENOM" id="CLU_041441_0_0_1"/>
<keyword evidence="4" id="KW-1185">Reference proteome</keyword>
<evidence type="ECO:0000259" key="2">
    <source>
        <dbReference type="Pfam" id="PF00149"/>
    </source>
</evidence>
<dbReference type="EMBL" id="JQFZ01000316">
    <property type="protein sequence ID" value="KGO50906.1"/>
    <property type="molecule type" value="Genomic_DNA"/>
</dbReference>
<reference evidence="3 4" key="1">
    <citation type="journal article" date="2015" name="Mol. Plant Microbe Interact.">
        <title>Genome, transcriptome, and functional analyses of Penicillium expansum provide new insights into secondary metabolism and pathogenicity.</title>
        <authorList>
            <person name="Ballester A.R."/>
            <person name="Marcet-Houben M."/>
            <person name="Levin E."/>
            <person name="Sela N."/>
            <person name="Selma-Lazaro C."/>
            <person name="Carmona L."/>
            <person name="Wisniewski M."/>
            <person name="Droby S."/>
            <person name="Gonzalez-Candelas L."/>
            <person name="Gabaldon T."/>
        </authorList>
    </citation>
    <scope>NUCLEOTIDE SEQUENCE [LARGE SCALE GENOMIC DNA]</scope>
    <source>
        <strain evidence="3 4">MD-8</strain>
    </source>
</reference>
<dbReference type="AlphaFoldDB" id="A0A0A2K7K0"/>
<comment type="caution">
    <text evidence="3">The sequence shown here is derived from an EMBL/GenBank/DDBJ whole genome shotgun (WGS) entry which is preliminary data.</text>
</comment>
<dbReference type="PhylomeDB" id="A0A0A2K7K0"/>
<protein>
    <recommendedName>
        <fullName evidence="2">Calcineurin-like phosphoesterase domain-containing protein</fullName>
    </recommendedName>
</protein>
<dbReference type="CDD" id="cd07379">
    <property type="entry name" value="MPP_239FB"/>
    <property type="match status" value="1"/>
</dbReference>
<feature type="region of interest" description="Disordered" evidence="1">
    <location>
        <begin position="249"/>
        <end position="325"/>
    </location>
</feature>
<evidence type="ECO:0000256" key="1">
    <source>
        <dbReference type="SAM" id="MobiDB-lite"/>
    </source>
</evidence>
<dbReference type="GeneID" id="27682253"/>
<feature type="domain" description="Calcineurin-like phosphoesterase" evidence="2">
    <location>
        <begin position="6"/>
        <end position="207"/>
    </location>
</feature>
<dbReference type="Gene3D" id="3.60.21.10">
    <property type="match status" value="1"/>
</dbReference>
<dbReference type="InterPro" id="IPR004843">
    <property type="entry name" value="Calcineurin-like_PHP"/>
</dbReference>
<dbReference type="OrthoDB" id="630188at2759"/>
<gene>
    <name evidence="3" type="ORF">PEX2_095630</name>
</gene>
<dbReference type="Proteomes" id="UP000030143">
    <property type="component" value="Unassembled WGS sequence"/>
</dbReference>
<feature type="compositionally biased region" description="Basic and acidic residues" evidence="1">
    <location>
        <begin position="258"/>
        <end position="269"/>
    </location>
</feature>
<sequence>MQRKTRFVCISDTHGYTPSEAGFKIPAGDVLIHAGDLTNNGSLKELRRTMDWICKADFEIKIIVGGNHDITLDQAFYREHGQNFHGQHLENPHHCLKLITESPSVVLLRHEPALIRLTRVDGPNTVFKIFGSPYSQSQGKWAFGYESSDAAALWDQIPIDTDIVVTHTPPRSHCDQKPNGMFAGCAALRTALSLVRPHLAVCGHVHEGRGYERVRWRGKLTNTETEIKTQPESDSVDYVTRGILPPVGSKKQSLVDLTGKRDKRLDNEGFSHPGQRLHDLAKTQQISSASPGPESSAGVLKKASPQNLRSAHPSLGAGSPGSGGRGSDYALQILRKETCIVNAAVFSTSWPHKGGKRFNSPVVVDLELPVWQDNHAVANG</sequence>
<dbReference type="PANTHER" id="PTHR12905:SF16">
    <property type="entry name" value="SER_THR PROTEIN PHOSPHATASE FAMILY PROTEIN (AFU_ORTHOLOGUE AFUA_1G06000)"/>
    <property type="match status" value="1"/>
</dbReference>
<evidence type="ECO:0000313" key="4">
    <source>
        <dbReference type="Proteomes" id="UP000030143"/>
    </source>
</evidence>
<proteinExistence type="predicted"/>
<accession>A0A0A2K7K0</accession>
<organism evidence="3 4">
    <name type="scientific">Penicillium expansum</name>
    <name type="common">Blue mold rot fungus</name>
    <dbReference type="NCBI Taxonomy" id="27334"/>
    <lineage>
        <taxon>Eukaryota</taxon>
        <taxon>Fungi</taxon>
        <taxon>Dikarya</taxon>
        <taxon>Ascomycota</taxon>
        <taxon>Pezizomycotina</taxon>
        <taxon>Eurotiomycetes</taxon>
        <taxon>Eurotiomycetidae</taxon>
        <taxon>Eurotiales</taxon>
        <taxon>Aspergillaceae</taxon>
        <taxon>Penicillium</taxon>
    </lineage>
</organism>
<dbReference type="RefSeq" id="XP_016593937.1">
    <property type="nucleotide sequence ID" value="XM_016746833.1"/>
</dbReference>
<dbReference type="VEuPathDB" id="FungiDB:PEXP_102530"/>
<name>A0A0A2K7K0_PENEN</name>